<dbReference type="AlphaFoldDB" id="A0A3L7AMQ5"/>
<dbReference type="Gene3D" id="3.30.429.10">
    <property type="entry name" value="Macrophage Migration Inhibitory Factor"/>
    <property type="match status" value="2"/>
</dbReference>
<keyword evidence="2" id="KW-1185">Reference proteome</keyword>
<protein>
    <submittedName>
        <fullName evidence="1">4-oxalocrotonate tautomerase</fullName>
    </submittedName>
</protein>
<reference evidence="1 2" key="1">
    <citation type="submission" date="2018-10" db="EMBL/GenBank/DDBJ databases">
        <title>Xanthobacter tagetidis genome sequencing and assembly.</title>
        <authorList>
            <person name="Maclea K.S."/>
            <person name="Goen A.E."/>
            <person name="Fatima S.A."/>
        </authorList>
    </citation>
    <scope>NUCLEOTIDE SEQUENCE [LARGE SCALE GENOMIC DNA]</scope>
    <source>
        <strain evidence="1 2">ATCC 700314</strain>
    </source>
</reference>
<name>A0A3L7AMQ5_9HYPH</name>
<evidence type="ECO:0000313" key="2">
    <source>
        <dbReference type="Proteomes" id="UP000269692"/>
    </source>
</evidence>
<organism evidence="1 2">
    <name type="scientific">Xanthobacter tagetidis</name>
    <dbReference type="NCBI Taxonomy" id="60216"/>
    <lineage>
        <taxon>Bacteria</taxon>
        <taxon>Pseudomonadati</taxon>
        <taxon>Pseudomonadota</taxon>
        <taxon>Alphaproteobacteria</taxon>
        <taxon>Hyphomicrobiales</taxon>
        <taxon>Xanthobacteraceae</taxon>
        <taxon>Xanthobacter</taxon>
    </lineage>
</organism>
<dbReference type="PANTHER" id="PTHR35530:SF1">
    <property type="entry name" value="2-HYDROXYMUCONATE TAUTOMERASE"/>
    <property type="match status" value="1"/>
</dbReference>
<proteinExistence type="predicted"/>
<dbReference type="OrthoDB" id="9803586at2"/>
<accession>A0A3L7AMQ5</accession>
<gene>
    <name evidence="1" type="ORF">D9R14_02030</name>
</gene>
<dbReference type="RefSeq" id="WP_121621607.1">
    <property type="nucleotide sequence ID" value="NZ_JACIIW010000004.1"/>
</dbReference>
<dbReference type="Proteomes" id="UP000269692">
    <property type="component" value="Unassembled WGS sequence"/>
</dbReference>
<dbReference type="SUPFAM" id="SSF55331">
    <property type="entry name" value="Tautomerase/MIF"/>
    <property type="match status" value="1"/>
</dbReference>
<dbReference type="PANTHER" id="PTHR35530">
    <property type="entry name" value="TAUTOMERASE-RELATED"/>
    <property type="match status" value="1"/>
</dbReference>
<dbReference type="EMBL" id="RCTF01000001">
    <property type="protein sequence ID" value="RLP81793.1"/>
    <property type="molecule type" value="Genomic_DNA"/>
</dbReference>
<comment type="caution">
    <text evidence="1">The sequence shown here is derived from an EMBL/GenBank/DDBJ whole genome shotgun (WGS) entry which is preliminary data.</text>
</comment>
<sequence>MPLLNVSLSGAPDDALAGAVAARLSALTRDILHKDPAVTAVKIAFIPEAHWFTAGRALADKATRSFALDVIVTDGTNTKDEKAAYLEAVHAAMGALLPELDPESYVLVREVKADAYGYGGRTQEARYQAARLKAPAAA</sequence>
<dbReference type="InterPro" id="IPR014347">
    <property type="entry name" value="Tautomerase/MIF_sf"/>
</dbReference>
<evidence type="ECO:0000313" key="1">
    <source>
        <dbReference type="EMBL" id="RLP81793.1"/>
    </source>
</evidence>